<dbReference type="AlphaFoldDB" id="A0A518FR56"/>
<evidence type="ECO:0000313" key="2">
    <source>
        <dbReference type="Proteomes" id="UP000320839"/>
    </source>
</evidence>
<name>A0A518FR56_9PLAN</name>
<organism evidence="1 2">
    <name type="scientific">Gimesia panareensis</name>
    <dbReference type="NCBI Taxonomy" id="2527978"/>
    <lineage>
        <taxon>Bacteria</taxon>
        <taxon>Pseudomonadati</taxon>
        <taxon>Planctomycetota</taxon>
        <taxon>Planctomycetia</taxon>
        <taxon>Planctomycetales</taxon>
        <taxon>Planctomycetaceae</taxon>
        <taxon>Gimesia</taxon>
    </lineage>
</organism>
<evidence type="ECO:0000313" key="1">
    <source>
        <dbReference type="EMBL" id="QDV18832.1"/>
    </source>
</evidence>
<proteinExistence type="predicted"/>
<dbReference type="Proteomes" id="UP000320839">
    <property type="component" value="Chromosome"/>
</dbReference>
<reference evidence="1 2" key="1">
    <citation type="submission" date="2019-02" db="EMBL/GenBank/DDBJ databases">
        <title>Deep-cultivation of Planctomycetes and their phenomic and genomic characterization uncovers novel biology.</title>
        <authorList>
            <person name="Wiegand S."/>
            <person name="Jogler M."/>
            <person name="Boedeker C."/>
            <person name="Pinto D."/>
            <person name="Vollmers J."/>
            <person name="Rivas-Marin E."/>
            <person name="Kohn T."/>
            <person name="Peeters S.H."/>
            <person name="Heuer A."/>
            <person name="Rast P."/>
            <person name="Oberbeckmann S."/>
            <person name="Bunk B."/>
            <person name="Jeske O."/>
            <person name="Meyerdierks A."/>
            <person name="Storesund J.E."/>
            <person name="Kallscheuer N."/>
            <person name="Luecker S."/>
            <person name="Lage O.M."/>
            <person name="Pohl T."/>
            <person name="Merkel B.J."/>
            <person name="Hornburger P."/>
            <person name="Mueller R.-W."/>
            <person name="Bruemmer F."/>
            <person name="Labrenz M."/>
            <person name="Spormann A.M."/>
            <person name="Op den Camp H."/>
            <person name="Overmann J."/>
            <person name="Amann R."/>
            <person name="Jetten M.S.M."/>
            <person name="Mascher T."/>
            <person name="Medema M.H."/>
            <person name="Devos D.P."/>
            <person name="Kaster A.-K."/>
            <person name="Ovreas L."/>
            <person name="Rohde M."/>
            <person name="Galperin M.Y."/>
            <person name="Jogler C."/>
        </authorList>
    </citation>
    <scope>NUCLEOTIDE SEQUENCE [LARGE SCALE GENOMIC DNA]</scope>
    <source>
        <strain evidence="1 2">Pan153</strain>
    </source>
</reference>
<sequence length="72" mass="8394">MMSNRSIPLPVRHGSPDKGSLIFDSFRKNVDSFKRSFPDSMVKRNIPERPTLKGTSVIHYLLNTYEHFTNQR</sequence>
<protein>
    <submittedName>
        <fullName evidence="1">Uncharacterized protein</fullName>
    </submittedName>
</protein>
<dbReference type="EMBL" id="CP036317">
    <property type="protein sequence ID" value="QDV18832.1"/>
    <property type="molecule type" value="Genomic_DNA"/>
</dbReference>
<accession>A0A518FR56</accession>
<gene>
    <name evidence="1" type="ORF">Pan153_34930</name>
</gene>